<gene>
    <name evidence="2" type="ORF">JEQ17_40820</name>
</gene>
<evidence type="ECO:0000313" key="2">
    <source>
        <dbReference type="EMBL" id="QQM45124.1"/>
    </source>
</evidence>
<feature type="compositionally biased region" description="Basic and acidic residues" evidence="1">
    <location>
        <begin position="298"/>
        <end position="313"/>
    </location>
</feature>
<feature type="region of interest" description="Disordered" evidence="1">
    <location>
        <begin position="156"/>
        <end position="178"/>
    </location>
</feature>
<dbReference type="Proteomes" id="UP000595636">
    <property type="component" value="Chromosome"/>
</dbReference>
<feature type="compositionally biased region" description="Basic and acidic residues" evidence="1">
    <location>
        <begin position="156"/>
        <end position="167"/>
    </location>
</feature>
<dbReference type="SUPFAM" id="SSF46785">
    <property type="entry name" value="Winged helix' DNA-binding domain"/>
    <property type="match status" value="1"/>
</dbReference>
<reference evidence="2 3" key="1">
    <citation type="submission" date="2020-12" db="EMBL/GenBank/DDBJ databases">
        <title>A novel species.</title>
        <authorList>
            <person name="Li K."/>
        </authorList>
    </citation>
    <scope>NUCLEOTIDE SEQUENCE [LARGE SCALE GENOMIC DNA]</scope>
    <source>
        <strain evidence="2 3">ZYC-3</strain>
    </source>
</reference>
<dbReference type="AlphaFoldDB" id="A0A7T7L2A7"/>
<feature type="region of interest" description="Disordered" evidence="1">
    <location>
        <begin position="269"/>
        <end position="313"/>
    </location>
</feature>
<dbReference type="Pfam" id="PF13730">
    <property type="entry name" value="HTH_36"/>
    <property type="match status" value="1"/>
</dbReference>
<dbReference type="RefSeq" id="WP_200399933.1">
    <property type="nucleotide sequence ID" value="NZ_CP066831.1"/>
</dbReference>
<dbReference type="EMBL" id="CP066831">
    <property type="protein sequence ID" value="QQM45124.1"/>
    <property type="molecule type" value="Genomic_DNA"/>
</dbReference>
<evidence type="ECO:0000256" key="1">
    <source>
        <dbReference type="SAM" id="MobiDB-lite"/>
    </source>
</evidence>
<name>A0A7T7L2A7_9ACTN</name>
<dbReference type="InterPro" id="IPR036388">
    <property type="entry name" value="WH-like_DNA-bd_sf"/>
</dbReference>
<proteinExistence type="predicted"/>
<sequence>MSNEAVDWAMDLAPMPRTEKGKPDTTARHVLQVLAEHASPAGTNAHPSVLRIQYRSGYDRVTVQRALRRLEKSGLIAKDGTTEGRTRYKLSMHLRRPATDWSDLEREEDEFRAAAAERKRRSRSKGVTHAESVTVTDAEGVTVTHAESVTDECHALKVRSSRTERSPNHQQPSDKQLLEDSSLVVAADEPAKPVAAVQTKSGDEETEHHLRAFGAFMSNYPKKRDREEAKKAWIAAIERGVDPKHMVDAAQAYARERFGQDPKFTKLPANWLNKGCYDDEPDPQPSGRPSLRAVGDSGPRRNPEDPSDYHQDW</sequence>
<dbReference type="InterPro" id="IPR036390">
    <property type="entry name" value="WH_DNA-bd_sf"/>
</dbReference>
<dbReference type="Gene3D" id="1.10.10.10">
    <property type="entry name" value="Winged helix-like DNA-binding domain superfamily/Winged helix DNA-binding domain"/>
    <property type="match status" value="1"/>
</dbReference>
<protein>
    <submittedName>
        <fullName evidence="2">Helix-turn-helix domain-containing protein</fullName>
    </submittedName>
</protein>
<accession>A0A7T7L2A7</accession>
<dbReference type="KEGG" id="slf:JEQ17_40820"/>
<organism evidence="2 3">
    <name type="scientific">Streptomyces liliifuscus</name>
    <dbReference type="NCBI Taxonomy" id="2797636"/>
    <lineage>
        <taxon>Bacteria</taxon>
        <taxon>Bacillati</taxon>
        <taxon>Actinomycetota</taxon>
        <taxon>Actinomycetes</taxon>
        <taxon>Kitasatosporales</taxon>
        <taxon>Streptomycetaceae</taxon>
        <taxon>Streptomyces</taxon>
    </lineage>
</organism>
<evidence type="ECO:0000313" key="3">
    <source>
        <dbReference type="Proteomes" id="UP000595636"/>
    </source>
</evidence>
<keyword evidence="3" id="KW-1185">Reference proteome</keyword>